<proteinExistence type="predicted"/>
<evidence type="ECO:0000313" key="1">
    <source>
        <dbReference type="EMBL" id="KAJ8902880.1"/>
    </source>
</evidence>
<accession>A0AAV8UK07</accession>
<reference evidence="1 2" key="1">
    <citation type="journal article" date="2023" name="Nat. Commun.">
        <title>Origin of minicircular mitochondrial genomes in red algae.</title>
        <authorList>
            <person name="Lee Y."/>
            <person name="Cho C.H."/>
            <person name="Lee Y.M."/>
            <person name="Park S.I."/>
            <person name="Yang J.H."/>
            <person name="West J.A."/>
            <person name="Bhattacharya D."/>
            <person name="Yoon H.S."/>
        </authorList>
    </citation>
    <scope>NUCLEOTIDE SEQUENCE [LARGE SCALE GENOMIC DNA]</scope>
    <source>
        <strain evidence="1 2">CCMP1338</strain>
        <tissue evidence="1">Whole cell</tissue>
    </source>
</reference>
<comment type="caution">
    <text evidence="1">The sequence shown here is derived from an EMBL/GenBank/DDBJ whole genome shotgun (WGS) entry which is preliminary data.</text>
</comment>
<dbReference type="Proteomes" id="UP001157974">
    <property type="component" value="Unassembled WGS sequence"/>
</dbReference>
<name>A0AAV8UK07_9RHOD</name>
<protein>
    <recommendedName>
        <fullName evidence="3">FACT complex subunit</fullName>
    </recommendedName>
</protein>
<sequence length="246" mass="27442">MNGISGLCFAVCGLRMSSGPPRNNSEMKDSLRKASELARSGELAQSIMLVRAAAVRAPGADRPDPNAVGMALQLIEKEGRKKKEPLDFPGGSFRLVAIANEKKGRNGKKQMKSQYFPVQAGVAYFPDDETSSDDVEGVAIQTARIPVIGPIQFRGRFRFIPRFNKLEFNLYKLSFRPFGVLPVIDFNLKKAGSKDKEDSEVFKEEEQKKLPFFLFFLVEEDLVAARGRRGGWALWRLESKTVPPTI</sequence>
<dbReference type="PANTHER" id="PTHR35690">
    <property type="entry name" value="OS01G0363500 PROTEIN"/>
    <property type="match status" value="1"/>
</dbReference>
<evidence type="ECO:0000313" key="2">
    <source>
        <dbReference type="Proteomes" id="UP001157974"/>
    </source>
</evidence>
<organism evidence="1 2">
    <name type="scientific">Rhodosorus marinus</name>
    <dbReference type="NCBI Taxonomy" id="101924"/>
    <lineage>
        <taxon>Eukaryota</taxon>
        <taxon>Rhodophyta</taxon>
        <taxon>Stylonematophyceae</taxon>
        <taxon>Stylonematales</taxon>
        <taxon>Stylonemataceae</taxon>
        <taxon>Rhodosorus</taxon>
    </lineage>
</organism>
<dbReference type="EMBL" id="JAMWBK010000008">
    <property type="protein sequence ID" value="KAJ8902880.1"/>
    <property type="molecule type" value="Genomic_DNA"/>
</dbReference>
<gene>
    <name evidence="1" type="ORF">NDN08_006200</name>
</gene>
<keyword evidence="2" id="KW-1185">Reference proteome</keyword>
<dbReference type="PANTHER" id="PTHR35690:SF1">
    <property type="entry name" value="OS01G0363500 PROTEIN"/>
    <property type="match status" value="1"/>
</dbReference>
<dbReference type="AlphaFoldDB" id="A0AAV8UK07"/>
<evidence type="ECO:0008006" key="3">
    <source>
        <dbReference type="Google" id="ProtNLM"/>
    </source>
</evidence>